<dbReference type="InterPro" id="IPR000873">
    <property type="entry name" value="AMP-dep_synth/lig_dom"/>
</dbReference>
<protein>
    <recommendedName>
        <fullName evidence="1">Carrier domain-containing protein</fullName>
    </recommendedName>
</protein>
<dbReference type="SUPFAM" id="SSF56801">
    <property type="entry name" value="Acetyl-CoA synthetase-like"/>
    <property type="match status" value="1"/>
</dbReference>
<dbReference type="InterPro" id="IPR020845">
    <property type="entry name" value="AMP-binding_CS"/>
</dbReference>
<dbReference type="Gene3D" id="1.10.1200.10">
    <property type="entry name" value="ACP-like"/>
    <property type="match status" value="1"/>
</dbReference>
<dbReference type="Gene3D" id="3.40.50.12780">
    <property type="entry name" value="N-terminal domain of ligase-like"/>
    <property type="match status" value="1"/>
</dbReference>
<dbReference type="Proteomes" id="UP000027059">
    <property type="component" value="Chromosome"/>
</dbReference>
<dbReference type="AlphaFoldDB" id="A0A059XXH6"/>
<dbReference type="Pfam" id="PF00501">
    <property type="entry name" value="AMP-binding"/>
    <property type="match status" value="1"/>
</dbReference>
<feature type="domain" description="Carrier" evidence="1">
    <location>
        <begin position="574"/>
        <end position="651"/>
    </location>
</feature>
<evidence type="ECO:0000313" key="2">
    <source>
        <dbReference type="EMBL" id="AIA31608.1"/>
    </source>
</evidence>
<dbReference type="RefSeq" id="WP_014960752.1">
    <property type="nucleotide sequence ID" value="NZ_CP007243.1"/>
</dbReference>
<dbReference type="InterPro" id="IPR036736">
    <property type="entry name" value="ACP-like_sf"/>
</dbReference>
<reference evidence="3" key="1">
    <citation type="submission" date="2014-02" db="EMBL/GenBank/DDBJ databases">
        <title>Complete genome sequence and comparative genomic analysis of the nitrogen-fixing bacterium Leptospirillum ferriphilum YSK.</title>
        <authorList>
            <person name="Guo X."/>
            <person name="Yin H."/>
            <person name="Liang Y."/>
            <person name="Hu Q."/>
            <person name="Ma L."/>
            <person name="Xiao Y."/>
            <person name="Zhang X."/>
            <person name="Qiu G."/>
            <person name="Liu X."/>
        </authorList>
    </citation>
    <scope>NUCLEOTIDE SEQUENCE [LARGE SCALE GENOMIC DNA]</scope>
    <source>
        <strain evidence="3">YSK</strain>
    </source>
</reference>
<dbReference type="PROSITE" id="PS00455">
    <property type="entry name" value="AMP_BINDING"/>
    <property type="match status" value="1"/>
</dbReference>
<proteinExistence type="predicted"/>
<accession>A0A059XXH6</accession>
<dbReference type="PROSITE" id="PS50075">
    <property type="entry name" value="CARRIER"/>
    <property type="match status" value="1"/>
</dbReference>
<keyword evidence="3" id="KW-1185">Reference proteome</keyword>
<dbReference type="GO" id="GO:0016020">
    <property type="term" value="C:membrane"/>
    <property type="evidence" value="ECO:0007669"/>
    <property type="project" value="TreeGrafter"/>
</dbReference>
<dbReference type="CDD" id="cd07989">
    <property type="entry name" value="LPLAT_AGPAT-like"/>
    <property type="match status" value="1"/>
</dbReference>
<gene>
    <name evidence="2" type="ORF">Y981_04485</name>
</gene>
<dbReference type="Pfam" id="PF01553">
    <property type="entry name" value="Acyltransferase"/>
    <property type="match status" value="1"/>
</dbReference>
<dbReference type="InterPro" id="IPR009081">
    <property type="entry name" value="PP-bd_ACP"/>
</dbReference>
<dbReference type="OrthoDB" id="5296889at2"/>
<dbReference type="SUPFAM" id="SSF47336">
    <property type="entry name" value="ACP-like"/>
    <property type="match status" value="1"/>
</dbReference>
<dbReference type="PANTHER" id="PTHR43272:SF52">
    <property type="entry name" value="AMP-DEPENDENT SYNTHETASE_LIGASE DOMAIN-CONTAINING PROTEIN"/>
    <property type="match status" value="1"/>
</dbReference>
<dbReference type="KEGG" id="lfp:Y981_04485"/>
<dbReference type="GO" id="GO:0004467">
    <property type="term" value="F:long-chain fatty acid-CoA ligase activity"/>
    <property type="evidence" value="ECO:0007669"/>
    <property type="project" value="TreeGrafter"/>
</dbReference>
<sequence>MKYLSLDGTPNTLFHFVLAWSRIRPDSPFVGEWLQEGEGLRYRAWSYREMLLLALEFGRTIRSLGLPPRTPVGLSASPGPAFIGMLLSLESEDLLPVLLDHAMPSAEMCSTLKNFGGRTLFLEKGLWEPETGERSEVSVHLFARSPEKPSLPEGEEWSRLLEESFERVSKDENREACLLLTSGTTGFPRGVSLTHGNLFSNVRSIENLDIYHSDSRVFGVLPLHHAYPLMSLLYLPVGHGATVAFPPDLQPSTLAACLSEFSPTLFPGVPSLWENFHRRIWEGIDRQGKKKRWLVQKILMPLVLGLRRKAGINPGRLLFASLHARFGPSMKILASGGAALPRQVAEDFWSWGLTMLEGYGLTETSPVLTFNTPRHVRLGSVGKAIPGVDLRIRPLDGQMPGEGEVQARGSNVALEYRLDAENRKPVREEDGWFSTGDIGRLEDGFLFLKGREKELLVLPNGKKLQPDAVEGLLEKDDLVLELALTLYHGVPWLLIRPDEDAFARRHIVQMKPVMESKVAALNARLPGHSRIGGFSITLDPMPRTRLGKLKRFVLPEIVTSLEKRHSTSPVPEGVLEDPAKKEVLRVLKEVTGLDRPVSLSDHLEVDLGLDSLGRIELAGRLEDLTGGPLEEEVFDSVRTVQDLLDIMSGRLVRISGEKADVRILEPDLTEVEKAFIPSRPSTRDGALPLWFQLLHKILRAVFSVVFGIRWPRFSDNGGQWQVTGPGGGRIDWPSSPFVLVANHESYLDGILLSLMLPPAILREVMFWGYSPLFEQGILKKWKNILGVVSIDPEEAVTGLRIGYHLLREGRSLAIFPEGERSLSGSLQTFRPGTGYILSACPVPVIPCAIFGAFKAWPRHRKFPRPATIRLRIGPVIPADRIEGQSGNRITALLEESVRALLILG</sequence>
<dbReference type="HOGENOM" id="CLU_000022_45_1_0"/>
<dbReference type="EMBL" id="CP007243">
    <property type="protein sequence ID" value="AIA31608.1"/>
    <property type="molecule type" value="Genomic_DNA"/>
</dbReference>
<dbReference type="SMART" id="SM00563">
    <property type="entry name" value="PlsC"/>
    <property type="match status" value="1"/>
</dbReference>
<dbReference type="Pfam" id="PF00550">
    <property type="entry name" value="PP-binding"/>
    <property type="match status" value="1"/>
</dbReference>
<name>A0A059XXH6_9BACT</name>
<evidence type="ECO:0000259" key="1">
    <source>
        <dbReference type="PROSITE" id="PS50075"/>
    </source>
</evidence>
<dbReference type="InterPro" id="IPR042099">
    <property type="entry name" value="ANL_N_sf"/>
</dbReference>
<dbReference type="SUPFAM" id="SSF69593">
    <property type="entry name" value="Glycerol-3-phosphate (1)-acyltransferase"/>
    <property type="match status" value="1"/>
</dbReference>
<dbReference type="GO" id="GO:0016746">
    <property type="term" value="F:acyltransferase activity"/>
    <property type="evidence" value="ECO:0007669"/>
    <property type="project" value="InterPro"/>
</dbReference>
<reference evidence="2 3" key="2">
    <citation type="journal article" date="2015" name="Biomed. Res. Int.">
        <title>Effects of Arsenite Resistance on the Growth and Functional Gene Expression of Leptospirillum ferriphilum and Acidithiobacillus thiooxidans in Pure Culture and Coculture.</title>
        <authorList>
            <person name="Jiang H."/>
            <person name="Liang Y."/>
            <person name="Yin H."/>
            <person name="Xiao Y."/>
            <person name="Guo X."/>
            <person name="Xu Y."/>
            <person name="Hu Q."/>
            <person name="Liu H."/>
            <person name="Liu X."/>
        </authorList>
    </citation>
    <scope>NUCLEOTIDE SEQUENCE [LARGE SCALE GENOMIC DNA]</scope>
    <source>
        <strain evidence="2 3">YSK</strain>
    </source>
</reference>
<dbReference type="PANTHER" id="PTHR43272">
    <property type="entry name" value="LONG-CHAIN-FATTY-ACID--COA LIGASE"/>
    <property type="match status" value="1"/>
</dbReference>
<organism evidence="2 3">
    <name type="scientific">Leptospirillum ferriphilum YSK</name>
    <dbReference type="NCBI Taxonomy" id="1441628"/>
    <lineage>
        <taxon>Bacteria</taxon>
        <taxon>Pseudomonadati</taxon>
        <taxon>Nitrospirota</taxon>
        <taxon>Nitrospiria</taxon>
        <taxon>Nitrospirales</taxon>
        <taxon>Nitrospiraceae</taxon>
        <taxon>Leptospirillum</taxon>
    </lineage>
</organism>
<dbReference type="InterPro" id="IPR002123">
    <property type="entry name" value="Plipid/glycerol_acylTrfase"/>
</dbReference>
<evidence type="ECO:0000313" key="3">
    <source>
        <dbReference type="Proteomes" id="UP000027059"/>
    </source>
</evidence>